<keyword evidence="5" id="KW-1185">Reference proteome</keyword>
<dbReference type="PANTHER" id="PTHR10655">
    <property type="entry name" value="LYSOPHOSPHOLIPASE-RELATED"/>
    <property type="match status" value="1"/>
</dbReference>
<reference evidence="4 5" key="1">
    <citation type="submission" date="2015-11" db="EMBL/GenBank/DDBJ databases">
        <title>Draft genome sequence of Agrobacterium sp. R89-1.</title>
        <authorList>
            <person name="Zahradnik J."/>
            <person name="Kyslikova E."/>
            <person name="Palyzova A."/>
            <person name="Kyslik P."/>
        </authorList>
    </citation>
    <scope>NUCLEOTIDE SEQUENCE [LARGE SCALE GENOMIC DNA]</scope>
    <source>
        <strain evidence="4 5">R89-1</strain>
    </source>
</reference>
<dbReference type="InterPro" id="IPR029058">
    <property type="entry name" value="AB_hydrolase_fold"/>
</dbReference>
<dbReference type="AlphaFoldDB" id="A0A135P7P2"/>
<organism evidence="4 5">
    <name type="scientific">Agrobacterium bohemicum</name>
    <dbReference type="NCBI Taxonomy" id="2052828"/>
    <lineage>
        <taxon>Bacteria</taxon>
        <taxon>Pseudomonadati</taxon>
        <taxon>Pseudomonadota</taxon>
        <taxon>Alphaproteobacteria</taxon>
        <taxon>Hyphomicrobiales</taxon>
        <taxon>Rhizobiaceae</taxon>
        <taxon>Rhizobium/Agrobacterium group</taxon>
        <taxon>Agrobacterium</taxon>
    </lineage>
</organism>
<dbReference type="EMBL" id="LNUW01000005">
    <property type="protein sequence ID" value="KXG87441.1"/>
    <property type="molecule type" value="Genomic_DNA"/>
</dbReference>
<dbReference type="InterPro" id="IPR050565">
    <property type="entry name" value="LYPA1-2/EST-like"/>
</dbReference>
<evidence type="ECO:0000256" key="1">
    <source>
        <dbReference type="ARBA" id="ARBA00006499"/>
    </source>
</evidence>
<gene>
    <name evidence="4" type="ORF">ATO67_19230</name>
</gene>
<evidence type="ECO:0000256" key="2">
    <source>
        <dbReference type="ARBA" id="ARBA00022801"/>
    </source>
</evidence>
<protein>
    <submittedName>
        <fullName evidence="4">Phospholipase</fullName>
    </submittedName>
</protein>
<dbReference type="InterPro" id="IPR003140">
    <property type="entry name" value="PLipase/COase/thioEstase"/>
</dbReference>
<dbReference type="RefSeq" id="WP_067652957.1">
    <property type="nucleotide sequence ID" value="NZ_KQ961035.1"/>
</dbReference>
<dbReference type="PANTHER" id="PTHR10655:SF17">
    <property type="entry name" value="LYSOPHOSPHOLIPASE-LIKE PROTEIN 1"/>
    <property type="match status" value="1"/>
</dbReference>
<evidence type="ECO:0000313" key="5">
    <source>
        <dbReference type="Proteomes" id="UP000070498"/>
    </source>
</evidence>
<proteinExistence type="inferred from homology"/>
<keyword evidence="2" id="KW-0378">Hydrolase</keyword>
<dbReference type="Pfam" id="PF02230">
    <property type="entry name" value="Abhydrolase_2"/>
    <property type="match status" value="1"/>
</dbReference>
<sequence length="198" mass="20949">MSASYLIVFLHGIGASGQQLAPLASSWSARLPTAVFATPDAPYRNGYGGHLWFKVDGMQLDPGRIREAREGFDRKIRDVITQEGFENRLHDIAFVGVSQGAIMVLDGVASGRWSVGAVVAFSGLMPPTSILPESNRTPVLLVHGADDRTIPSVASTMAAGQLRAAGFSVELEIEPGVGHTISMSGADTAARFLQNALS</sequence>
<feature type="domain" description="Phospholipase/carboxylesterase/thioesterase" evidence="3">
    <location>
        <begin position="4"/>
        <end position="195"/>
    </location>
</feature>
<dbReference type="Gene3D" id="3.40.50.1820">
    <property type="entry name" value="alpha/beta hydrolase"/>
    <property type="match status" value="1"/>
</dbReference>
<dbReference type="OrthoDB" id="9801763at2"/>
<comment type="similarity">
    <text evidence="1">Belongs to the AB hydrolase superfamily. AB hydrolase 2 family.</text>
</comment>
<accession>A0A135P7P2</accession>
<evidence type="ECO:0000259" key="3">
    <source>
        <dbReference type="Pfam" id="PF02230"/>
    </source>
</evidence>
<evidence type="ECO:0000313" key="4">
    <source>
        <dbReference type="EMBL" id="KXG87441.1"/>
    </source>
</evidence>
<dbReference type="SUPFAM" id="SSF53474">
    <property type="entry name" value="alpha/beta-Hydrolases"/>
    <property type="match status" value="1"/>
</dbReference>
<name>A0A135P7P2_9HYPH</name>
<dbReference type="STRING" id="2052828.ATO67_19230"/>
<dbReference type="GO" id="GO:0016787">
    <property type="term" value="F:hydrolase activity"/>
    <property type="evidence" value="ECO:0007669"/>
    <property type="project" value="UniProtKB-KW"/>
</dbReference>
<dbReference type="Proteomes" id="UP000070498">
    <property type="component" value="Unassembled WGS sequence"/>
</dbReference>
<comment type="caution">
    <text evidence="4">The sequence shown here is derived from an EMBL/GenBank/DDBJ whole genome shotgun (WGS) entry which is preliminary data.</text>
</comment>